<dbReference type="AlphaFoldDB" id="A0A2I1IPT5"/>
<dbReference type="RefSeq" id="WP_024330789.1">
    <property type="nucleotide sequence ID" value="NZ_JASOXK010000001.1"/>
</dbReference>
<dbReference type="PANTHER" id="PTHR11108">
    <property type="entry name" value="FERROCHELATASE"/>
    <property type="match status" value="1"/>
</dbReference>
<dbReference type="GO" id="GO:0006783">
    <property type="term" value="P:heme biosynthetic process"/>
    <property type="evidence" value="ECO:0007669"/>
    <property type="project" value="UniProtKB-UniRule"/>
</dbReference>
<dbReference type="EMBL" id="PKKO01000001">
    <property type="protein sequence ID" value="PKY73125.1"/>
    <property type="molecule type" value="Genomic_DNA"/>
</dbReference>
<dbReference type="UniPathway" id="UPA00252"/>
<organism evidence="9 10">
    <name type="scientific">Winkia neuii</name>
    <dbReference type="NCBI Taxonomy" id="33007"/>
    <lineage>
        <taxon>Bacteria</taxon>
        <taxon>Bacillati</taxon>
        <taxon>Actinomycetota</taxon>
        <taxon>Actinomycetes</taxon>
        <taxon>Actinomycetales</taxon>
        <taxon>Actinomycetaceae</taxon>
        <taxon>Winkia</taxon>
    </lineage>
</organism>
<dbReference type="Gene3D" id="3.40.50.1400">
    <property type="match status" value="2"/>
</dbReference>
<evidence type="ECO:0000256" key="5">
    <source>
        <dbReference type="ARBA" id="ARBA00023244"/>
    </source>
</evidence>
<dbReference type="Pfam" id="PF00762">
    <property type="entry name" value="Ferrochelatase"/>
    <property type="match status" value="1"/>
</dbReference>
<dbReference type="GO" id="GO:0004325">
    <property type="term" value="F:ferrochelatase activity"/>
    <property type="evidence" value="ECO:0007669"/>
    <property type="project" value="UniProtKB-UniRule"/>
</dbReference>
<evidence type="ECO:0000256" key="6">
    <source>
        <dbReference type="ARBA" id="ARBA00024536"/>
    </source>
</evidence>
<dbReference type="SUPFAM" id="SSF53800">
    <property type="entry name" value="Chelatase"/>
    <property type="match status" value="1"/>
</dbReference>
<comment type="subcellular location">
    <subcellularLocation>
        <location evidence="7">Cytoplasm</location>
    </subcellularLocation>
</comment>
<evidence type="ECO:0000313" key="9">
    <source>
        <dbReference type="EMBL" id="PKY73125.1"/>
    </source>
</evidence>
<dbReference type="CDD" id="cd03411">
    <property type="entry name" value="Ferrochelatase_N"/>
    <property type="match status" value="1"/>
</dbReference>
<dbReference type="GO" id="GO:0005737">
    <property type="term" value="C:cytoplasm"/>
    <property type="evidence" value="ECO:0007669"/>
    <property type="project" value="UniProtKB-SubCell"/>
</dbReference>
<name>A0A2I1IPT5_9ACTO</name>
<keyword evidence="7" id="KW-0963">Cytoplasm</keyword>
<comment type="catalytic activity">
    <reaction evidence="6">
        <text>Fe-coproporphyrin III + 2 H(+) = coproporphyrin III + Fe(2+)</text>
        <dbReference type="Rhea" id="RHEA:49572"/>
        <dbReference type="ChEBI" id="CHEBI:15378"/>
        <dbReference type="ChEBI" id="CHEBI:29033"/>
        <dbReference type="ChEBI" id="CHEBI:68438"/>
        <dbReference type="ChEBI" id="CHEBI:131725"/>
        <dbReference type="EC" id="4.99.1.9"/>
    </reaction>
    <physiologicalReaction direction="right-to-left" evidence="6">
        <dbReference type="Rhea" id="RHEA:49574"/>
    </physiologicalReaction>
</comment>
<keyword evidence="7" id="KW-0479">Metal-binding</keyword>
<comment type="caution">
    <text evidence="7">Lacks conserved residue(s) required for the propagation of feature annotation.</text>
</comment>
<keyword evidence="10" id="KW-1185">Reference proteome</keyword>
<dbReference type="InterPro" id="IPR033644">
    <property type="entry name" value="Ferrochelatase_C"/>
</dbReference>
<dbReference type="CDD" id="cd00419">
    <property type="entry name" value="Ferrochelatase_C"/>
    <property type="match status" value="1"/>
</dbReference>
<keyword evidence="5 7" id="KW-0627">Porphyrin biosynthesis</keyword>
<feature type="binding site" description="axial binding residue" evidence="7">
    <location>
        <position position="11"/>
    </location>
    <ligand>
        <name>Fe-coproporphyrin III</name>
        <dbReference type="ChEBI" id="CHEBI:68438"/>
    </ligand>
    <ligandPart>
        <name>Fe</name>
        <dbReference type="ChEBI" id="CHEBI:18248"/>
    </ligandPart>
</feature>
<sequence length="353" mass="38615">MSADAIMVCSYGGPNGPQDVLPFLRNATKGRGIPDARLIQVGGHYKLFDGVSPINQRNQELMDALQAELTRRGINLPIVIGNRNWHPFFTETMAKLEAEGRRRILCLFTSAFASYSGCRQYREDLAAAQNELGTDFELDKVRPYYTTEGFVAANVDAIVEQMRKLPHAHLVLVTHSIPVAMNQNSGLPGDPNQPNYLRQHQDLGAEICRRVSATLGKQIAVDLAFCSRSGPPMAKWLEPDINDRLQQLADEGVENVVVAPIGFITDHMEVVYDLDTEAKESAAKLGLGYARAATAGTHPAFVGALADVICERLNPQKTQGKDAIGPIWPALAHPESCKPAADYQKLPACLESK</sequence>
<evidence type="ECO:0000256" key="1">
    <source>
        <dbReference type="ARBA" id="ARBA00004744"/>
    </source>
</evidence>
<protein>
    <recommendedName>
        <fullName evidence="7">Coproporphyrin III ferrochelatase</fullName>
        <ecNumber evidence="7">4.99.1.9</ecNumber>
    </recommendedName>
</protein>
<dbReference type="HAMAP" id="MF_00323">
    <property type="entry name" value="Ferrochelatase"/>
    <property type="match status" value="1"/>
</dbReference>
<dbReference type="STRING" id="33007.HMPREF3198_00742"/>
<comment type="pathway">
    <text evidence="1 7">Porphyrin-containing compound metabolism; protoheme biosynthesis.</text>
</comment>
<dbReference type="Proteomes" id="UP000235122">
    <property type="component" value="Unassembled WGS sequence"/>
</dbReference>
<dbReference type="GO" id="GO:0046872">
    <property type="term" value="F:metal ion binding"/>
    <property type="evidence" value="ECO:0007669"/>
    <property type="project" value="UniProtKB-KW"/>
</dbReference>
<dbReference type="EC" id="4.99.1.9" evidence="7"/>
<dbReference type="InterPro" id="IPR001015">
    <property type="entry name" value="Ferrochelatase"/>
</dbReference>
<feature type="binding site" evidence="7">
    <location>
        <position position="52"/>
    </location>
    <ligand>
        <name>Fe-coproporphyrin III</name>
        <dbReference type="ChEBI" id="CHEBI:68438"/>
    </ligand>
</feature>
<evidence type="ECO:0000256" key="7">
    <source>
        <dbReference type="HAMAP-Rule" id="MF_00323"/>
    </source>
</evidence>
<feature type="binding site" evidence="7">
    <location>
        <position position="269"/>
    </location>
    <ligand>
        <name>Fe(2+)</name>
        <dbReference type="ChEBI" id="CHEBI:29033"/>
    </ligand>
</feature>
<evidence type="ECO:0000256" key="8">
    <source>
        <dbReference type="RuleBase" id="RU004185"/>
    </source>
</evidence>
<comment type="function">
    <text evidence="7">Involved in coproporphyrin-dependent heme b biosynthesis. Catalyzes the insertion of ferrous iron into coproporphyrin III to form Fe-coproporphyrin III.</text>
</comment>
<feature type="binding site" evidence="7">
    <location>
        <position position="121"/>
    </location>
    <ligand>
        <name>Fe-coproporphyrin III</name>
        <dbReference type="ChEBI" id="CHEBI:68438"/>
    </ligand>
</feature>
<comment type="similarity">
    <text evidence="7 8">Belongs to the ferrochelatase family.</text>
</comment>
<accession>A0A2I1IPT5</accession>
<evidence type="ECO:0000256" key="4">
    <source>
        <dbReference type="ARBA" id="ARBA00023239"/>
    </source>
</evidence>
<keyword evidence="4 7" id="KW-0456">Lyase</keyword>
<keyword evidence="2 7" id="KW-0408">Iron</keyword>
<reference evidence="9 10" key="1">
    <citation type="submission" date="2017-12" db="EMBL/GenBank/DDBJ databases">
        <title>Phylogenetic diversity of female urinary microbiome.</title>
        <authorList>
            <person name="Thomas-White K."/>
            <person name="Wolfe A.J."/>
        </authorList>
    </citation>
    <scope>NUCLEOTIDE SEQUENCE [LARGE SCALE GENOMIC DNA]</scope>
    <source>
        <strain evidence="9 10">UMB0402</strain>
    </source>
</reference>
<dbReference type="InterPro" id="IPR033659">
    <property type="entry name" value="Ferrochelatase_N"/>
</dbReference>
<evidence type="ECO:0000313" key="10">
    <source>
        <dbReference type="Proteomes" id="UP000235122"/>
    </source>
</evidence>
<feature type="binding site" evidence="7">
    <location>
        <position position="175"/>
    </location>
    <ligand>
        <name>Fe(2+)</name>
        <dbReference type="ChEBI" id="CHEBI:29033"/>
    </ligand>
</feature>
<evidence type="ECO:0000256" key="2">
    <source>
        <dbReference type="ARBA" id="ARBA00023004"/>
    </source>
</evidence>
<gene>
    <name evidence="7" type="primary">cpfC</name>
    <name evidence="9" type="ORF">CYJ19_00595</name>
</gene>
<proteinExistence type="inferred from homology"/>
<comment type="caution">
    <text evidence="9">The sequence shown here is derived from an EMBL/GenBank/DDBJ whole genome shotgun (WGS) entry which is preliminary data.</text>
</comment>
<keyword evidence="3 7" id="KW-0350">Heme biosynthesis</keyword>
<dbReference type="GeneID" id="35866122"/>
<dbReference type="PANTHER" id="PTHR11108:SF1">
    <property type="entry name" value="FERROCHELATASE, MITOCHONDRIAL"/>
    <property type="match status" value="1"/>
</dbReference>
<evidence type="ECO:0000256" key="3">
    <source>
        <dbReference type="ARBA" id="ARBA00023133"/>
    </source>
</evidence>